<reference evidence="3" key="1">
    <citation type="submission" date="2019-03" db="EMBL/GenBank/DDBJ databases">
        <title>WGS assembly of Setaria viridis.</title>
        <authorList>
            <person name="Huang P."/>
            <person name="Jenkins J."/>
            <person name="Grimwood J."/>
            <person name="Barry K."/>
            <person name="Healey A."/>
            <person name="Mamidi S."/>
            <person name="Sreedasyam A."/>
            <person name="Shu S."/>
            <person name="Feldman M."/>
            <person name="Wu J."/>
            <person name="Yu Y."/>
            <person name="Chen C."/>
            <person name="Johnson J."/>
            <person name="Rokhsar D."/>
            <person name="Baxter I."/>
            <person name="Schmutz J."/>
            <person name="Brutnell T."/>
            <person name="Kellogg E."/>
        </authorList>
    </citation>
    <scope>NUCLEOTIDE SEQUENCE [LARGE SCALE GENOMIC DNA]</scope>
</reference>
<name>A0A4U6T2P3_SETVI</name>
<dbReference type="Proteomes" id="UP000298652">
    <property type="component" value="Chromosome 9"/>
</dbReference>
<keyword evidence="4" id="KW-1185">Reference proteome</keyword>
<dbReference type="AlphaFoldDB" id="A0A4U6T2P3"/>
<feature type="region of interest" description="Disordered" evidence="1">
    <location>
        <begin position="51"/>
        <end position="70"/>
    </location>
</feature>
<gene>
    <name evidence="3" type="ORF">SEVIR_9G273900v2</name>
</gene>
<evidence type="ECO:0000256" key="1">
    <source>
        <dbReference type="SAM" id="MobiDB-lite"/>
    </source>
</evidence>
<evidence type="ECO:0000313" key="4">
    <source>
        <dbReference type="Proteomes" id="UP000298652"/>
    </source>
</evidence>
<sequence>MCQMFKIPLYFFSFLFFSPHFSFLFLIFYFSFLSPSFLFLPSLLIRSAPPSPPYPPSPPPPPLQRHPAIPGSLRHHGTAPDLLLRLSAVMAPHRTSSAATT</sequence>
<organism evidence="3 4">
    <name type="scientific">Setaria viridis</name>
    <name type="common">Green bristlegrass</name>
    <name type="synonym">Setaria italica subsp. viridis</name>
    <dbReference type="NCBI Taxonomy" id="4556"/>
    <lineage>
        <taxon>Eukaryota</taxon>
        <taxon>Viridiplantae</taxon>
        <taxon>Streptophyta</taxon>
        <taxon>Embryophyta</taxon>
        <taxon>Tracheophyta</taxon>
        <taxon>Spermatophyta</taxon>
        <taxon>Magnoliopsida</taxon>
        <taxon>Liliopsida</taxon>
        <taxon>Poales</taxon>
        <taxon>Poaceae</taxon>
        <taxon>PACMAD clade</taxon>
        <taxon>Panicoideae</taxon>
        <taxon>Panicodae</taxon>
        <taxon>Paniceae</taxon>
        <taxon>Cenchrinae</taxon>
        <taxon>Setaria</taxon>
    </lineage>
</organism>
<dbReference type="Gramene" id="TKV94152">
    <property type="protein sequence ID" value="TKV94152"/>
    <property type="gene ID" value="SEVIR_9G273900v2"/>
</dbReference>
<keyword evidence="2" id="KW-1133">Transmembrane helix</keyword>
<keyword evidence="2" id="KW-0472">Membrane</keyword>
<proteinExistence type="predicted"/>
<accession>A0A4U6T2P3</accession>
<evidence type="ECO:0000313" key="3">
    <source>
        <dbReference type="EMBL" id="TKV94152.1"/>
    </source>
</evidence>
<keyword evidence="2" id="KW-0812">Transmembrane</keyword>
<feature type="transmembrane region" description="Helical" evidence="2">
    <location>
        <begin position="7"/>
        <end position="32"/>
    </location>
</feature>
<evidence type="ECO:0000256" key="2">
    <source>
        <dbReference type="SAM" id="Phobius"/>
    </source>
</evidence>
<protein>
    <submittedName>
        <fullName evidence="3">Uncharacterized protein</fullName>
    </submittedName>
</protein>
<dbReference type="EMBL" id="CM016560">
    <property type="protein sequence ID" value="TKV94152.1"/>
    <property type="molecule type" value="Genomic_DNA"/>
</dbReference>
<feature type="compositionally biased region" description="Pro residues" evidence="1">
    <location>
        <begin position="51"/>
        <end position="64"/>
    </location>
</feature>